<dbReference type="RefSeq" id="WP_188681687.1">
    <property type="nucleotide sequence ID" value="NZ_BMNY01000003.1"/>
</dbReference>
<sequence length="102" mass="11680">MSFKADVTAKLDRIMEMLAKEREEIEGLRGQIQSALSQKQELPDFSHEVEEVREEMARTLVEVRGMFSEISEKVMSMAQPATQKKAGTKRKKGTNEVEEIQH</sequence>
<gene>
    <name evidence="3" type="ORF">GCM10007108_15560</name>
</gene>
<feature type="coiled-coil region" evidence="1">
    <location>
        <begin position="4"/>
        <end position="38"/>
    </location>
</feature>
<proteinExistence type="predicted"/>
<comment type="caution">
    <text evidence="3">The sequence shown here is derived from an EMBL/GenBank/DDBJ whole genome shotgun (WGS) entry which is preliminary data.</text>
</comment>
<evidence type="ECO:0000256" key="2">
    <source>
        <dbReference type="SAM" id="MobiDB-lite"/>
    </source>
</evidence>
<evidence type="ECO:0000256" key="1">
    <source>
        <dbReference type="SAM" id="Coils"/>
    </source>
</evidence>
<evidence type="ECO:0000313" key="4">
    <source>
        <dbReference type="Proteomes" id="UP000632195"/>
    </source>
</evidence>
<feature type="compositionally biased region" description="Basic and acidic residues" evidence="2">
    <location>
        <begin position="93"/>
        <end position="102"/>
    </location>
</feature>
<reference evidence="3" key="2">
    <citation type="submission" date="2022-09" db="EMBL/GenBank/DDBJ databases">
        <authorList>
            <person name="Sun Q."/>
            <person name="Ohkuma M."/>
        </authorList>
    </citation>
    <scope>NUCLEOTIDE SEQUENCE</scope>
    <source>
        <strain evidence="3">JCM 13583</strain>
    </source>
</reference>
<protein>
    <submittedName>
        <fullName evidence="3">Uncharacterized protein</fullName>
    </submittedName>
</protein>
<keyword evidence="1" id="KW-0175">Coiled coil</keyword>
<name>A0AA37FA25_9ARCH</name>
<dbReference type="EMBL" id="BMNY01000003">
    <property type="protein sequence ID" value="GGM78295.1"/>
    <property type="molecule type" value="Genomic_DNA"/>
</dbReference>
<evidence type="ECO:0000313" key="3">
    <source>
        <dbReference type="EMBL" id="GGM78295.1"/>
    </source>
</evidence>
<organism evidence="3 4">
    <name type="scientific">Thermogymnomonas acidicola</name>
    <dbReference type="NCBI Taxonomy" id="399579"/>
    <lineage>
        <taxon>Archaea</taxon>
        <taxon>Methanobacteriati</taxon>
        <taxon>Thermoplasmatota</taxon>
        <taxon>Thermoplasmata</taxon>
        <taxon>Thermoplasmatales</taxon>
        <taxon>Thermogymnomonas</taxon>
    </lineage>
</organism>
<accession>A0AA37FA25</accession>
<dbReference type="Proteomes" id="UP000632195">
    <property type="component" value="Unassembled WGS sequence"/>
</dbReference>
<feature type="region of interest" description="Disordered" evidence="2">
    <location>
        <begin position="75"/>
        <end position="102"/>
    </location>
</feature>
<keyword evidence="4" id="KW-1185">Reference proteome</keyword>
<reference evidence="3" key="1">
    <citation type="journal article" date="2014" name="Int. J. Syst. Evol. Microbiol.">
        <title>Complete genome sequence of Corynebacterium casei LMG S-19264T (=DSM 44701T), isolated from a smear-ripened cheese.</title>
        <authorList>
            <consortium name="US DOE Joint Genome Institute (JGI-PGF)"/>
            <person name="Walter F."/>
            <person name="Albersmeier A."/>
            <person name="Kalinowski J."/>
            <person name="Ruckert C."/>
        </authorList>
    </citation>
    <scope>NUCLEOTIDE SEQUENCE</scope>
    <source>
        <strain evidence="3">JCM 13583</strain>
    </source>
</reference>
<dbReference type="AlphaFoldDB" id="A0AA37FA25"/>